<evidence type="ECO:0000313" key="2">
    <source>
        <dbReference type="Proteomes" id="UP001549921"/>
    </source>
</evidence>
<evidence type="ECO:0000313" key="1">
    <source>
        <dbReference type="EMBL" id="KAL0821883.1"/>
    </source>
</evidence>
<sequence length="281" mass="31459">MEAATLQSKKAVKKGKIKKTIKNVLCRPDPVFWPLVSDEQKKLLEIVLNKHKIDIPKWNKPLWKDLKAIPKDKRPKPPKIMKPDGFLFGISECTHALNNKNCAAVMVESTVNPRTIVQPVIEACTMAKVPVVCINDLKTISSSNFGIPTSCLGIKTDCHPDLNSKVIEIAKTFKLPEPITDTEPVENMDISTAETDLRDSTVNESVLLPTATQCPYLYRNNKKTRVFTPSEGTSSETVKGFSGQDFIEFSAKSDAKKMDRKSYMKMVLKKISNNPNRVKVK</sequence>
<evidence type="ECO:0008006" key="3">
    <source>
        <dbReference type="Google" id="ProtNLM"/>
    </source>
</evidence>
<organism evidence="1 2">
    <name type="scientific">Loxostege sticticalis</name>
    <name type="common">Beet webworm moth</name>
    <dbReference type="NCBI Taxonomy" id="481309"/>
    <lineage>
        <taxon>Eukaryota</taxon>
        <taxon>Metazoa</taxon>
        <taxon>Ecdysozoa</taxon>
        <taxon>Arthropoda</taxon>
        <taxon>Hexapoda</taxon>
        <taxon>Insecta</taxon>
        <taxon>Pterygota</taxon>
        <taxon>Neoptera</taxon>
        <taxon>Endopterygota</taxon>
        <taxon>Lepidoptera</taxon>
        <taxon>Glossata</taxon>
        <taxon>Ditrysia</taxon>
        <taxon>Pyraloidea</taxon>
        <taxon>Crambidae</taxon>
        <taxon>Pyraustinae</taxon>
        <taxon>Loxostege</taxon>
    </lineage>
</organism>
<protein>
    <recommendedName>
        <fullName evidence="3">Ribosomal protein L7Ae/L30e/S12e/Gadd45 domain-containing protein</fullName>
    </recommendedName>
</protein>
<comment type="caution">
    <text evidence="1">The sequence shown here is derived from an EMBL/GenBank/DDBJ whole genome shotgun (WGS) entry which is preliminary data.</text>
</comment>
<proteinExistence type="predicted"/>
<dbReference type="AlphaFoldDB" id="A0ABD0SPW8"/>
<gene>
    <name evidence="1" type="ORF">ABMA28_005284</name>
</gene>
<dbReference type="InterPro" id="IPR029064">
    <property type="entry name" value="Ribosomal_eL30-like_sf"/>
</dbReference>
<dbReference type="Gene3D" id="3.30.1330.30">
    <property type="match status" value="1"/>
</dbReference>
<dbReference type="EMBL" id="JBEDNZ010000017">
    <property type="protein sequence ID" value="KAL0821883.1"/>
    <property type="molecule type" value="Genomic_DNA"/>
</dbReference>
<dbReference type="SUPFAM" id="SSF55315">
    <property type="entry name" value="L30e-like"/>
    <property type="match status" value="1"/>
</dbReference>
<reference evidence="1 2" key="1">
    <citation type="submission" date="2024-06" db="EMBL/GenBank/DDBJ databases">
        <title>A chromosome-level genome assembly of beet webworm, Loxostege sticticalis.</title>
        <authorList>
            <person name="Zhang Y."/>
        </authorList>
    </citation>
    <scope>NUCLEOTIDE SEQUENCE [LARGE SCALE GENOMIC DNA]</scope>
    <source>
        <strain evidence="1">AQ028</strain>
        <tissue evidence="1">Male pupae</tissue>
    </source>
</reference>
<accession>A0ABD0SPW8</accession>
<name>A0ABD0SPW8_LOXSC</name>
<dbReference type="Proteomes" id="UP001549921">
    <property type="component" value="Unassembled WGS sequence"/>
</dbReference>